<feature type="chain" id="PRO_5046037048" evidence="5">
    <location>
        <begin position="21"/>
        <end position="662"/>
    </location>
</feature>
<dbReference type="NCBIfam" id="TIGR02148">
    <property type="entry name" value="Fibro_Slime"/>
    <property type="match status" value="1"/>
</dbReference>
<dbReference type="NCBIfam" id="TIGR02232">
    <property type="entry name" value="myxo_disulf_rpt"/>
    <property type="match status" value="7"/>
</dbReference>
<accession>A0ABT6NXM0</accession>
<reference evidence="7 8" key="1">
    <citation type="submission" date="2023-04" db="EMBL/GenBank/DDBJ databases">
        <title>The genome sequence of Polyangium sorediatum DSM14670.</title>
        <authorList>
            <person name="Zhang X."/>
        </authorList>
    </citation>
    <scope>NUCLEOTIDE SEQUENCE [LARGE SCALE GENOMIC DNA]</scope>
    <source>
        <strain evidence="7 8">DSM 14670</strain>
    </source>
</reference>
<dbReference type="EMBL" id="JARZHI010000026">
    <property type="protein sequence ID" value="MDI1433059.1"/>
    <property type="molecule type" value="Genomic_DNA"/>
</dbReference>
<dbReference type="PROSITE" id="PS51257">
    <property type="entry name" value="PROKAR_LIPOPROTEIN"/>
    <property type="match status" value="1"/>
</dbReference>
<keyword evidence="2" id="KW-0677">Repeat</keyword>
<dbReference type="InterPro" id="IPR051154">
    <property type="entry name" value="Prespore-cell_inducing_factor"/>
</dbReference>
<dbReference type="PANTHER" id="PTHR31137">
    <property type="entry name" value="PROTEIN PSIB-RELATED-RELATED"/>
    <property type="match status" value="1"/>
</dbReference>
<dbReference type="InterPro" id="IPR011874">
    <property type="entry name" value="Fibro_Slime"/>
</dbReference>
<dbReference type="Proteomes" id="UP001160301">
    <property type="component" value="Unassembled WGS sequence"/>
</dbReference>
<evidence type="ECO:0000256" key="2">
    <source>
        <dbReference type="ARBA" id="ARBA00022737"/>
    </source>
</evidence>
<dbReference type="InterPro" id="IPR011936">
    <property type="entry name" value="Myxo_disulph_rpt"/>
</dbReference>
<sequence length="662" mass="66990">MRRKHALIFFPLAAVSLAGAIAVGCGGGESPGTPGGTGSGGAPDGGNAGGGGEGGDGGFFVGSGGSGGAGGVGGAGGSGGDCDGGPCGPVCGNGVIEPGEVCDDGNVDAGDGCSNDCTAIEKDYACPMPGMACVSTVVCGDGKVTGAETCDDTNAAPGDGCDALCQVELGWQCPFIGAACQAAACGDSIIAGQEECEDGNAVAGDGCDANCQLEIGWVCPPGMPCKATVCGDAIVEGKEPCDDGNNNMGDGCTPFCQREPDCTMGACKSTCGDGLKLPGDNEQCEDGNSADGDGCSSTCQIEPGFSCQDVAQNAGNTLEIPIVLRDFKIAHPDFENFSGNDLGIVQSMLGPDGKPVYAGNPTTPTTSGKANFDQWYRDVAGVNYTVLQKLTLTQLPSGAYRFDDSTFFPLNGIAFGNEGNANNFHFTSEVRYWFEYKGNEQLDFTGDDDVWVFVNKRLAVNLGGVHGAQTGGVLLNAAKAAELGLELGKIYETVVLQAERHTSQSNYRLTLSNFVNTKSTCQSVCGDGVLTPNEACDDGTNDGSYGSCTPDCKKGPYCGDGILQPEGNEECDDGVNLTPYGNGCAPGCKMGASCGDGQIDSLFGELCDDGTNDGGYGECAAGCTLGPRCGDGIVQAGFESCDDGNKTPGDGCDQKCVMESPK</sequence>
<evidence type="ECO:0000313" key="8">
    <source>
        <dbReference type="Proteomes" id="UP001160301"/>
    </source>
</evidence>
<name>A0ABT6NXM0_9BACT</name>
<dbReference type="InterPro" id="IPR037524">
    <property type="entry name" value="PA14/GLEYA"/>
</dbReference>
<evidence type="ECO:0000256" key="1">
    <source>
        <dbReference type="ARBA" id="ARBA00022729"/>
    </source>
</evidence>
<keyword evidence="8" id="KW-1185">Reference proteome</keyword>
<evidence type="ECO:0000256" key="3">
    <source>
        <dbReference type="ARBA" id="ARBA00023157"/>
    </source>
</evidence>
<keyword evidence="3" id="KW-1015">Disulfide bond</keyword>
<feature type="signal peptide" evidence="5">
    <location>
        <begin position="1"/>
        <end position="20"/>
    </location>
</feature>
<dbReference type="Pfam" id="PF13948">
    <property type="entry name" value="DUF4215"/>
    <property type="match status" value="7"/>
</dbReference>
<protein>
    <submittedName>
        <fullName evidence="7">DUF4215 domain-containing protein</fullName>
    </submittedName>
</protein>
<dbReference type="PROSITE" id="PS51820">
    <property type="entry name" value="PA14"/>
    <property type="match status" value="1"/>
</dbReference>
<proteinExistence type="predicted"/>
<evidence type="ECO:0000256" key="5">
    <source>
        <dbReference type="SAM" id="SignalP"/>
    </source>
</evidence>
<feature type="domain" description="PA14" evidence="6">
    <location>
        <begin position="366"/>
        <end position="535"/>
    </location>
</feature>
<keyword evidence="1 5" id="KW-0732">Signal</keyword>
<evidence type="ECO:0000256" key="4">
    <source>
        <dbReference type="SAM" id="MobiDB-lite"/>
    </source>
</evidence>
<dbReference type="RefSeq" id="WP_284720958.1">
    <property type="nucleotide sequence ID" value="NZ_JARZHI010000026.1"/>
</dbReference>
<evidence type="ECO:0000313" key="7">
    <source>
        <dbReference type="EMBL" id="MDI1433059.1"/>
    </source>
</evidence>
<feature type="region of interest" description="Disordered" evidence="4">
    <location>
        <begin position="32"/>
        <end position="60"/>
    </location>
</feature>
<evidence type="ECO:0000259" key="6">
    <source>
        <dbReference type="PROSITE" id="PS51820"/>
    </source>
</evidence>
<gene>
    <name evidence="7" type="ORF">QHF89_26425</name>
</gene>
<comment type="caution">
    <text evidence="7">The sequence shown here is derived from an EMBL/GenBank/DDBJ whole genome shotgun (WGS) entry which is preliminary data.</text>
</comment>
<organism evidence="7 8">
    <name type="scientific">Polyangium sorediatum</name>
    <dbReference type="NCBI Taxonomy" id="889274"/>
    <lineage>
        <taxon>Bacteria</taxon>
        <taxon>Pseudomonadati</taxon>
        <taxon>Myxococcota</taxon>
        <taxon>Polyangia</taxon>
        <taxon>Polyangiales</taxon>
        <taxon>Polyangiaceae</taxon>
        <taxon>Polyangium</taxon>
    </lineage>
</organism>